<keyword evidence="2" id="KW-1185">Reference proteome</keyword>
<dbReference type="EMBL" id="CAICTM010001833">
    <property type="protein sequence ID" value="CAB9526478.1"/>
    <property type="molecule type" value="Genomic_DNA"/>
</dbReference>
<dbReference type="Proteomes" id="UP001153069">
    <property type="component" value="Unassembled WGS sequence"/>
</dbReference>
<evidence type="ECO:0000313" key="1">
    <source>
        <dbReference type="EMBL" id="CAB9526478.1"/>
    </source>
</evidence>
<protein>
    <submittedName>
        <fullName evidence="1">Uncharacterized protein</fullName>
    </submittedName>
</protein>
<dbReference type="OrthoDB" id="70850at2759"/>
<comment type="caution">
    <text evidence="1">The sequence shown here is derived from an EMBL/GenBank/DDBJ whole genome shotgun (WGS) entry which is preliminary data.</text>
</comment>
<reference evidence="1" key="1">
    <citation type="submission" date="2020-06" db="EMBL/GenBank/DDBJ databases">
        <authorList>
            <consortium name="Plant Systems Biology data submission"/>
        </authorList>
    </citation>
    <scope>NUCLEOTIDE SEQUENCE</scope>
    <source>
        <strain evidence="1">D6</strain>
    </source>
</reference>
<gene>
    <name evidence="1" type="ORF">SEMRO_1835_G300610.1</name>
</gene>
<sequence length="345" mass="38223">MDSFWNNNNLLPGMDVVVSHCPKETWPIAAGVVSFGSTLAVSTWTQLALLGVSTGTRPRIIPSSLGAASVCLASIASHHMAIVAHGQMETYKKRRRISTVPSIMNHLPDGPRQRLEEASSGWNQSYKSLSKGECIDFFGFVRVPMHTVRVCILGLLAFKLLGGRFWAIAPSSYTNLGSFARRGIPATEKYANVAQKATLQRWGKQWGCHTCGTRMGRSKFVGDHMPPKSVAEEWNARWHNRMLGRRVGFRFFPQCEPCSRKQGSLLSKAVQQQQGGLAKAGGGRLAYNHSLRPRWNHLGGGVVAGVTVVGASDQDIQTGNTPRFRDMEDKARYLLYRMCWLINHK</sequence>
<dbReference type="AlphaFoldDB" id="A0A9N8HT79"/>
<organism evidence="1 2">
    <name type="scientific">Seminavis robusta</name>
    <dbReference type="NCBI Taxonomy" id="568900"/>
    <lineage>
        <taxon>Eukaryota</taxon>
        <taxon>Sar</taxon>
        <taxon>Stramenopiles</taxon>
        <taxon>Ochrophyta</taxon>
        <taxon>Bacillariophyta</taxon>
        <taxon>Bacillariophyceae</taxon>
        <taxon>Bacillariophycidae</taxon>
        <taxon>Naviculales</taxon>
        <taxon>Naviculaceae</taxon>
        <taxon>Seminavis</taxon>
    </lineage>
</organism>
<dbReference type="PANTHER" id="PTHR38585">
    <property type="entry name" value="TRANSMEMBRANE PROTEIN"/>
    <property type="match status" value="1"/>
</dbReference>
<proteinExistence type="predicted"/>
<evidence type="ECO:0000313" key="2">
    <source>
        <dbReference type="Proteomes" id="UP001153069"/>
    </source>
</evidence>
<name>A0A9N8HT79_9STRA</name>
<accession>A0A9N8HT79</accession>
<dbReference type="PANTHER" id="PTHR38585:SF1">
    <property type="entry name" value="TRANSMEMBRANE PROTEIN"/>
    <property type="match status" value="1"/>
</dbReference>